<feature type="region of interest" description="Disordered" evidence="5">
    <location>
        <begin position="64"/>
        <end position="96"/>
    </location>
</feature>
<organism evidence="6 7">
    <name type="scientific">Penicillium camemberti (strain FM 013)</name>
    <dbReference type="NCBI Taxonomy" id="1429867"/>
    <lineage>
        <taxon>Eukaryota</taxon>
        <taxon>Fungi</taxon>
        <taxon>Dikarya</taxon>
        <taxon>Ascomycota</taxon>
        <taxon>Pezizomycotina</taxon>
        <taxon>Eurotiomycetes</taxon>
        <taxon>Eurotiomycetidae</taxon>
        <taxon>Eurotiales</taxon>
        <taxon>Aspergillaceae</taxon>
        <taxon>Penicillium</taxon>
    </lineage>
</organism>
<proteinExistence type="predicted"/>
<dbReference type="PANTHER" id="PTHR37534:SF2">
    <property type="entry name" value="N-ACETYLTRANSFERASE DOMAIN-CONTAINING PROTEIN"/>
    <property type="match status" value="1"/>
</dbReference>
<dbReference type="Proteomes" id="UP000053732">
    <property type="component" value="Unassembled WGS sequence"/>
</dbReference>
<feature type="region of interest" description="Disordered" evidence="5">
    <location>
        <begin position="149"/>
        <end position="169"/>
    </location>
</feature>
<keyword evidence="2" id="KW-0805">Transcription regulation</keyword>
<feature type="compositionally biased region" description="Low complexity" evidence="5">
    <location>
        <begin position="74"/>
        <end position="88"/>
    </location>
</feature>
<dbReference type="EMBL" id="HG793156">
    <property type="protein sequence ID" value="CRL27723.1"/>
    <property type="molecule type" value="Genomic_DNA"/>
</dbReference>
<dbReference type="GO" id="GO:0000976">
    <property type="term" value="F:transcription cis-regulatory region binding"/>
    <property type="evidence" value="ECO:0007669"/>
    <property type="project" value="TreeGrafter"/>
</dbReference>
<evidence type="ECO:0000313" key="6">
    <source>
        <dbReference type="EMBL" id="CRL27723.1"/>
    </source>
</evidence>
<dbReference type="CDD" id="cd00067">
    <property type="entry name" value="GAL4"/>
    <property type="match status" value="1"/>
</dbReference>
<protein>
    <submittedName>
        <fullName evidence="6">Str. FM013</fullName>
    </submittedName>
</protein>
<dbReference type="InterPro" id="IPR021858">
    <property type="entry name" value="Fun_TF"/>
</dbReference>
<keyword evidence="3" id="KW-0804">Transcription</keyword>
<accession>A0A0G4PNH3</accession>
<dbReference type="STRING" id="1429867.A0A0G4PNH3"/>
<dbReference type="GO" id="GO:0005634">
    <property type="term" value="C:nucleus"/>
    <property type="evidence" value="ECO:0007669"/>
    <property type="project" value="TreeGrafter"/>
</dbReference>
<dbReference type="InterPro" id="IPR001138">
    <property type="entry name" value="Zn2Cys6_DnaBD"/>
</dbReference>
<keyword evidence="7" id="KW-1185">Reference proteome</keyword>
<evidence type="ECO:0000313" key="7">
    <source>
        <dbReference type="Proteomes" id="UP000053732"/>
    </source>
</evidence>
<keyword evidence="4" id="KW-0539">Nucleus</keyword>
<evidence type="ECO:0000256" key="3">
    <source>
        <dbReference type="ARBA" id="ARBA00023163"/>
    </source>
</evidence>
<dbReference type="Pfam" id="PF11951">
    <property type="entry name" value="Fungal_trans_2"/>
    <property type="match status" value="1"/>
</dbReference>
<dbReference type="PANTHER" id="PTHR37534">
    <property type="entry name" value="TRANSCRIPTIONAL ACTIVATOR PROTEIN UGA3"/>
    <property type="match status" value="1"/>
</dbReference>
<dbReference type="GO" id="GO:0000981">
    <property type="term" value="F:DNA-binding transcription factor activity, RNA polymerase II-specific"/>
    <property type="evidence" value="ECO:0007669"/>
    <property type="project" value="InterPro"/>
</dbReference>
<feature type="compositionally biased region" description="Low complexity" evidence="5">
    <location>
        <begin position="149"/>
        <end position="163"/>
    </location>
</feature>
<dbReference type="GO" id="GO:0045944">
    <property type="term" value="P:positive regulation of transcription by RNA polymerase II"/>
    <property type="evidence" value="ECO:0007669"/>
    <property type="project" value="TreeGrafter"/>
</dbReference>
<evidence type="ECO:0000256" key="4">
    <source>
        <dbReference type="ARBA" id="ARBA00023242"/>
    </source>
</evidence>
<evidence type="ECO:0000256" key="2">
    <source>
        <dbReference type="ARBA" id="ARBA00023015"/>
    </source>
</evidence>
<evidence type="ECO:0000256" key="1">
    <source>
        <dbReference type="ARBA" id="ARBA00004123"/>
    </source>
</evidence>
<sequence length="591" mass="67007">MSTRSSLAKTPCSSCRGDRKQPICLKCEIKGLDCRPAQRKPVFRHGSTANLDATFTEYQTWVNSRPRNWRPPTRSARLSQSRSSPSVSNENHVESSLTLDGLSNEHQRQAGSYPIAIDFGPVESIENIQNESSHAGSFSVDGGRPAVCSPGSSNNFSNSSTPPGLDNGLQRKEFCLTESDGNPRNAELGCHTATLRSVKPSYFVNQDGAEGYSNVQESCLLRYFIEELSPWFDHCDERRHFQLVVPRRAKHCLALRNAVLAVSSRHLCRLPQYTTSRGTVYHGQALPGLTKSTSVEYMLKCIPELTQFPEIQDPMHQENIMAATVILRQYEEMEEEMEEGEIGNHVYEGVNFLAITQTIIDTMISTPLDHSLATASYWIAIRQEVYYALTRQRAPQVRFDLEGSRKTSVANTMIVFASEVAKWRWGLKQPQEWEKLKAKQHQLHQDYLHELEPILEQDADRARGNIFPTIWYSFDAQVTAIQHLKLAEMILIAESPYLENARGALHRKTEAQVRTIILCLCGIASNHPRCQPALVNAVMAITLYGEYFTNQEERDALLGIMNQTMEIHAWPMRKAYQSLQRQWDMLDDVEL</sequence>
<gene>
    <name evidence="6" type="ORF">PCAMFM013_S023g000181</name>
</gene>
<dbReference type="AlphaFoldDB" id="A0A0G4PNH3"/>
<dbReference type="GO" id="GO:0008270">
    <property type="term" value="F:zinc ion binding"/>
    <property type="evidence" value="ECO:0007669"/>
    <property type="project" value="InterPro"/>
</dbReference>
<name>A0A0G4PNH3_PENC3</name>
<comment type="subcellular location">
    <subcellularLocation>
        <location evidence="1">Nucleus</location>
    </subcellularLocation>
</comment>
<evidence type="ECO:0000256" key="5">
    <source>
        <dbReference type="SAM" id="MobiDB-lite"/>
    </source>
</evidence>
<reference evidence="6 7" key="1">
    <citation type="journal article" date="2014" name="Nat. Commun.">
        <title>Multiple recent horizontal transfers of a large genomic region in cheese making fungi.</title>
        <authorList>
            <person name="Cheeseman K."/>
            <person name="Ropars J."/>
            <person name="Renault P."/>
            <person name="Dupont J."/>
            <person name="Gouzy J."/>
            <person name="Branca A."/>
            <person name="Abraham A.L."/>
            <person name="Ceppi M."/>
            <person name="Conseiller E."/>
            <person name="Debuchy R."/>
            <person name="Malagnac F."/>
            <person name="Goarin A."/>
            <person name="Silar P."/>
            <person name="Lacoste S."/>
            <person name="Sallet E."/>
            <person name="Bensimon A."/>
            <person name="Giraud T."/>
            <person name="Brygoo Y."/>
        </authorList>
    </citation>
    <scope>NUCLEOTIDE SEQUENCE [LARGE SCALE GENOMIC DNA]</scope>
    <source>
        <strain evidence="7">FM 013</strain>
    </source>
</reference>